<dbReference type="InterPro" id="IPR006059">
    <property type="entry name" value="SBP"/>
</dbReference>
<gene>
    <name evidence="1" type="ORF">S12H4_21262</name>
</gene>
<organism evidence="1">
    <name type="scientific">marine sediment metagenome</name>
    <dbReference type="NCBI Taxonomy" id="412755"/>
    <lineage>
        <taxon>unclassified sequences</taxon>
        <taxon>metagenomes</taxon>
        <taxon>ecological metagenomes</taxon>
    </lineage>
</organism>
<dbReference type="EMBL" id="BARW01010908">
    <property type="protein sequence ID" value="GAI81944.1"/>
    <property type="molecule type" value="Genomic_DNA"/>
</dbReference>
<dbReference type="Pfam" id="PF01547">
    <property type="entry name" value="SBP_bac_1"/>
    <property type="match status" value="1"/>
</dbReference>
<proteinExistence type="predicted"/>
<reference evidence="1" key="1">
    <citation type="journal article" date="2014" name="Front. Microbiol.">
        <title>High frequency of phylogenetically diverse reductive dehalogenase-homologous genes in deep subseafloor sedimentary metagenomes.</title>
        <authorList>
            <person name="Kawai M."/>
            <person name="Futagami T."/>
            <person name="Toyoda A."/>
            <person name="Takaki Y."/>
            <person name="Nishi S."/>
            <person name="Hori S."/>
            <person name="Arai W."/>
            <person name="Tsubouchi T."/>
            <person name="Morono Y."/>
            <person name="Uchiyama I."/>
            <person name="Ito T."/>
            <person name="Fujiyama A."/>
            <person name="Inagaki F."/>
            <person name="Takami H."/>
        </authorList>
    </citation>
    <scope>NUCLEOTIDE SEQUENCE</scope>
    <source>
        <strain evidence="1">Expedition CK06-06</strain>
    </source>
</reference>
<feature type="non-terminal residue" evidence="1">
    <location>
        <position position="218"/>
    </location>
</feature>
<dbReference type="Gene3D" id="3.40.190.10">
    <property type="entry name" value="Periplasmic binding protein-like II"/>
    <property type="match status" value="2"/>
</dbReference>
<sequence>MKKIISIALLVMMTVLVISVVSFAEDITLRVSWWGSTDRNNKTLEVIELFEEKYPNIKIQPEFLGWTDYWGKMSVQAVAKNLPDVFQQSYAYLSLYAGKGLLLNLDPYVENNRLDLTSTVEMEISGGRFNDKLYGVNLGTACDTYVYDPELFKKAGVEEPTPDWTWEDYIEKATKIHNALEIYADDSFPRIGAGPEGFAFYLVQHGKTFYDKSGKKLG</sequence>
<dbReference type="PANTHER" id="PTHR43649">
    <property type="entry name" value="ARABINOSE-BINDING PROTEIN-RELATED"/>
    <property type="match status" value="1"/>
</dbReference>
<dbReference type="InterPro" id="IPR050490">
    <property type="entry name" value="Bact_solute-bd_prot1"/>
</dbReference>
<protein>
    <recommendedName>
        <fullName evidence="2">ABC transmembrane type-1 domain-containing protein</fullName>
    </recommendedName>
</protein>
<name>X1TPH9_9ZZZZ</name>
<evidence type="ECO:0000313" key="1">
    <source>
        <dbReference type="EMBL" id="GAI81944.1"/>
    </source>
</evidence>
<accession>X1TPH9</accession>
<dbReference type="SUPFAM" id="SSF53850">
    <property type="entry name" value="Periplasmic binding protein-like II"/>
    <property type="match status" value="1"/>
</dbReference>
<dbReference type="PANTHER" id="PTHR43649:SF11">
    <property type="entry name" value="ABC TRANSPORTER SUBSTRATE-BINDING PROTEIN YESO-RELATED"/>
    <property type="match status" value="1"/>
</dbReference>
<comment type="caution">
    <text evidence="1">The sequence shown here is derived from an EMBL/GenBank/DDBJ whole genome shotgun (WGS) entry which is preliminary data.</text>
</comment>
<dbReference type="AlphaFoldDB" id="X1TPH9"/>
<evidence type="ECO:0008006" key="2">
    <source>
        <dbReference type="Google" id="ProtNLM"/>
    </source>
</evidence>